<dbReference type="Gene3D" id="2.160.10.10">
    <property type="entry name" value="Hexapeptide repeat proteins"/>
    <property type="match status" value="1"/>
</dbReference>
<sequence>MKALVLAGGSGTRLRPFTHTLAKQLVPVANKPVLFHCLEAVAAAGITETGVVVGGHGEDVRRAVGDGSRFGLRITWIQQDEPLGLAHCVMIAAGFLGADDFVMYLGDNIVSGGIGHLVKEFTAVRPDALLMVGPVADPQAYGIAEVGPDGRVLGLEEKPAEPAGDLALIGVYVFSAAIHRAVRAIAPSRRGELEITDAVAWLVGRGADVRAQVFSGYWKDTGRVDDLLDCNRELLATLEPVNLGTVDAASDLLGPVSVAPGARVTGSRVVGPVVIGRDSVITGSRIGPHCSIGAGCLISGAEIADSIVLDGAAVRDVRAIERSVVGRHSRIGALAAGGGARRLLLGDSSEVVIER</sequence>
<protein>
    <submittedName>
        <fullName evidence="3">Glucose-1-phosphate thymidylyltransferase</fullName>
    </submittedName>
</protein>
<accession>A0ABN3IR73</accession>
<dbReference type="CDD" id="cd04189">
    <property type="entry name" value="G1P_TT_long"/>
    <property type="match status" value="1"/>
</dbReference>
<dbReference type="PANTHER" id="PTHR42883:SF2">
    <property type="entry name" value="THYMIDYLYLTRANSFERASE"/>
    <property type="match status" value="1"/>
</dbReference>
<reference evidence="3 4" key="1">
    <citation type="journal article" date="2019" name="Int. J. Syst. Evol. Microbiol.">
        <title>The Global Catalogue of Microorganisms (GCM) 10K type strain sequencing project: providing services to taxonomists for standard genome sequencing and annotation.</title>
        <authorList>
            <consortium name="The Broad Institute Genomics Platform"/>
            <consortium name="The Broad Institute Genome Sequencing Center for Infectious Disease"/>
            <person name="Wu L."/>
            <person name="Ma J."/>
        </authorList>
    </citation>
    <scope>NUCLEOTIDE SEQUENCE [LARGE SCALE GENOMIC DNA]</scope>
    <source>
        <strain evidence="3 4">JCM 3325</strain>
    </source>
</reference>
<dbReference type="InterPro" id="IPR005908">
    <property type="entry name" value="G1P_thy_trans_l"/>
</dbReference>
<dbReference type="NCBIfam" id="TIGR01208">
    <property type="entry name" value="rmlA_long"/>
    <property type="match status" value="1"/>
</dbReference>
<feature type="domain" description="Mannose-1-phosphate guanyltransferase C-terminal" evidence="2">
    <location>
        <begin position="270"/>
        <end position="334"/>
    </location>
</feature>
<keyword evidence="4" id="KW-1185">Reference proteome</keyword>
<gene>
    <name evidence="3" type="ORF">GCM10010191_21110</name>
</gene>
<dbReference type="RefSeq" id="WP_344588522.1">
    <property type="nucleotide sequence ID" value="NZ_BAAARW010000006.1"/>
</dbReference>
<evidence type="ECO:0000259" key="1">
    <source>
        <dbReference type="Pfam" id="PF00483"/>
    </source>
</evidence>
<evidence type="ECO:0000313" key="3">
    <source>
        <dbReference type="EMBL" id="GAA2411598.1"/>
    </source>
</evidence>
<dbReference type="PANTHER" id="PTHR42883">
    <property type="entry name" value="GLUCOSE-1-PHOSPHATE THYMIDYLTRANSFERASE"/>
    <property type="match status" value="1"/>
</dbReference>
<dbReference type="InterPro" id="IPR056729">
    <property type="entry name" value="GMPPB_C"/>
</dbReference>
<dbReference type="Gene3D" id="3.90.550.10">
    <property type="entry name" value="Spore Coat Polysaccharide Biosynthesis Protein SpsA, Chain A"/>
    <property type="match status" value="1"/>
</dbReference>
<dbReference type="Pfam" id="PF25087">
    <property type="entry name" value="GMPPB_C"/>
    <property type="match status" value="1"/>
</dbReference>
<dbReference type="InterPro" id="IPR005835">
    <property type="entry name" value="NTP_transferase_dom"/>
</dbReference>
<dbReference type="InterPro" id="IPR029044">
    <property type="entry name" value="Nucleotide-diphossugar_trans"/>
</dbReference>
<feature type="domain" description="Nucleotidyl transferase" evidence="1">
    <location>
        <begin position="2"/>
        <end position="235"/>
    </location>
</feature>
<evidence type="ECO:0000313" key="4">
    <source>
        <dbReference type="Proteomes" id="UP001501231"/>
    </source>
</evidence>
<dbReference type="Pfam" id="PF00483">
    <property type="entry name" value="NTP_transferase"/>
    <property type="match status" value="1"/>
</dbReference>
<dbReference type="EMBL" id="BAAARW010000006">
    <property type="protein sequence ID" value="GAA2411598.1"/>
    <property type="molecule type" value="Genomic_DNA"/>
</dbReference>
<evidence type="ECO:0000259" key="2">
    <source>
        <dbReference type="Pfam" id="PF25087"/>
    </source>
</evidence>
<comment type="caution">
    <text evidence="3">The sequence shown here is derived from an EMBL/GenBank/DDBJ whole genome shotgun (WGS) entry which is preliminary data.</text>
</comment>
<dbReference type="Proteomes" id="UP001501231">
    <property type="component" value="Unassembled WGS sequence"/>
</dbReference>
<organism evidence="3 4">
    <name type="scientific">Actinomadura vinacea</name>
    <dbReference type="NCBI Taxonomy" id="115336"/>
    <lineage>
        <taxon>Bacteria</taxon>
        <taxon>Bacillati</taxon>
        <taxon>Actinomycetota</taxon>
        <taxon>Actinomycetes</taxon>
        <taxon>Streptosporangiales</taxon>
        <taxon>Thermomonosporaceae</taxon>
        <taxon>Actinomadura</taxon>
    </lineage>
</organism>
<dbReference type="SUPFAM" id="SSF53448">
    <property type="entry name" value="Nucleotide-diphospho-sugar transferases"/>
    <property type="match status" value="1"/>
</dbReference>
<proteinExistence type="predicted"/>
<name>A0ABN3IR73_9ACTN</name>